<proteinExistence type="predicted"/>
<keyword evidence="2" id="KW-1185">Reference proteome</keyword>
<dbReference type="AlphaFoldDB" id="A0A392UX93"/>
<feature type="non-terminal residue" evidence="1">
    <location>
        <position position="1"/>
    </location>
</feature>
<accession>A0A392UX93</accession>
<evidence type="ECO:0000313" key="2">
    <source>
        <dbReference type="Proteomes" id="UP000265520"/>
    </source>
</evidence>
<protein>
    <submittedName>
        <fullName evidence="1">Uncharacterized protein</fullName>
    </submittedName>
</protein>
<evidence type="ECO:0000313" key="1">
    <source>
        <dbReference type="EMBL" id="MCI79823.1"/>
    </source>
</evidence>
<reference evidence="1 2" key="1">
    <citation type="journal article" date="2018" name="Front. Plant Sci.">
        <title>Red Clover (Trifolium pratense) and Zigzag Clover (T. medium) - A Picture of Genomic Similarities and Differences.</title>
        <authorList>
            <person name="Dluhosova J."/>
            <person name="Istvanek J."/>
            <person name="Nedelnik J."/>
            <person name="Repkova J."/>
        </authorList>
    </citation>
    <scope>NUCLEOTIDE SEQUENCE [LARGE SCALE GENOMIC DNA]</scope>
    <source>
        <strain evidence="2">cv. 10/8</strain>
        <tissue evidence="1">Leaf</tissue>
    </source>
</reference>
<dbReference type="EMBL" id="LXQA010982082">
    <property type="protein sequence ID" value="MCI79823.1"/>
    <property type="molecule type" value="Genomic_DNA"/>
</dbReference>
<comment type="caution">
    <text evidence="1">The sequence shown here is derived from an EMBL/GenBank/DDBJ whole genome shotgun (WGS) entry which is preliminary data.</text>
</comment>
<sequence length="49" mass="5560">HKTEQVWKSFGQLHVARQGWRIAPVSAKELDSFSRLRAAQEGWRVAPGS</sequence>
<organism evidence="1 2">
    <name type="scientific">Trifolium medium</name>
    <dbReference type="NCBI Taxonomy" id="97028"/>
    <lineage>
        <taxon>Eukaryota</taxon>
        <taxon>Viridiplantae</taxon>
        <taxon>Streptophyta</taxon>
        <taxon>Embryophyta</taxon>
        <taxon>Tracheophyta</taxon>
        <taxon>Spermatophyta</taxon>
        <taxon>Magnoliopsida</taxon>
        <taxon>eudicotyledons</taxon>
        <taxon>Gunneridae</taxon>
        <taxon>Pentapetalae</taxon>
        <taxon>rosids</taxon>
        <taxon>fabids</taxon>
        <taxon>Fabales</taxon>
        <taxon>Fabaceae</taxon>
        <taxon>Papilionoideae</taxon>
        <taxon>50 kb inversion clade</taxon>
        <taxon>NPAAA clade</taxon>
        <taxon>Hologalegina</taxon>
        <taxon>IRL clade</taxon>
        <taxon>Trifolieae</taxon>
        <taxon>Trifolium</taxon>
    </lineage>
</organism>
<name>A0A392UX93_9FABA</name>
<dbReference type="Proteomes" id="UP000265520">
    <property type="component" value="Unassembled WGS sequence"/>
</dbReference>